<protein>
    <submittedName>
        <fullName evidence="2">Uncharacterized protein</fullName>
    </submittedName>
</protein>
<evidence type="ECO:0000313" key="3">
    <source>
        <dbReference type="Proteomes" id="UP001596053"/>
    </source>
</evidence>
<gene>
    <name evidence="2" type="ORF">ACFPOB_29145</name>
</gene>
<keyword evidence="1" id="KW-0812">Transmembrane</keyword>
<accession>A0ABW0IZY2</accession>
<dbReference type="Proteomes" id="UP001596053">
    <property type="component" value="Unassembled WGS sequence"/>
</dbReference>
<dbReference type="RefSeq" id="WP_167561593.1">
    <property type="nucleotide sequence ID" value="NZ_JBHSLW010000082.1"/>
</dbReference>
<evidence type="ECO:0000313" key="2">
    <source>
        <dbReference type="EMBL" id="MFC5423612.1"/>
    </source>
</evidence>
<proteinExistence type="predicted"/>
<keyword evidence="3" id="KW-1185">Reference proteome</keyword>
<keyword evidence="1" id="KW-0472">Membrane</keyword>
<organism evidence="2 3">
    <name type="scientific">Bosea eneae</name>
    <dbReference type="NCBI Taxonomy" id="151454"/>
    <lineage>
        <taxon>Bacteria</taxon>
        <taxon>Pseudomonadati</taxon>
        <taxon>Pseudomonadota</taxon>
        <taxon>Alphaproteobacteria</taxon>
        <taxon>Hyphomicrobiales</taxon>
        <taxon>Boseaceae</taxon>
        <taxon>Bosea</taxon>
    </lineage>
</organism>
<keyword evidence="1" id="KW-1133">Transmembrane helix</keyword>
<evidence type="ECO:0000256" key="1">
    <source>
        <dbReference type="SAM" id="Phobius"/>
    </source>
</evidence>
<comment type="caution">
    <text evidence="2">The sequence shown here is derived from an EMBL/GenBank/DDBJ whole genome shotgun (WGS) entry which is preliminary data.</text>
</comment>
<sequence length="48" mass="5147">MAHDHAHHRQPVAEVPGWSLLRLSAGQRLGLATGVILLLWAATLAVIV</sequence>
<name>A0ABW0IZY2_9HYPH</name>
<feature type="transmembrane region" description="Helical" evidence="1">
    <location>
        <begin position="29"/>
        <end position="47"/>
    </location>
</feature>
<dbReference type="EMBL" id="JBHSLW010000082">
    <property type="protein sequence ID" value="MFC5423612.1"/>
    <property type="molecule type" value="Genomic_DNA"/>
</dbReference>
<reference evidence="3" key="1">
    <citation type="journal article" date="2019" name="Int. J. Syst. Evol. Microbiol.">
        <title>The Global Catalogue of Microorganisms (GCM) 10K type strain sequencing project: providing services to taxonomists for standard genome sequencing and annotation.</title>
        <authorList>
            <consortium name="The Broad Institute Genomics Platform"/>
            <consortium name="The Broad Institute Genome Sequencing Center for Infectious Disease"/>
            <person name="Wu L."/>
            <person name="Ma J."/>
        </authorList>
    </citation>
    <scope>NUCLEOTIDE SEQUENCE [LARGE SCALE GENOMIC DNA]</scope>
    <source>
        <strain evidence="3">NCAIM B.01391</strain>
    </source>
</reference>